<dbReference type="EMBL" id="UINC01094169">
    <property type="protein sequence ID" value="SVC49185.1"/>
    <property type="molecule type" value="Genomic_DNA"/>
</dbReference>
<gene>
    <name evidence="1" type="ORF">METZ01_LOCUS302039</name>
</gene>
<dbReference type="AlphaFoldDB" id="A0A382MM45"/>
<evidence type="ECO:0000313" key="1">
    <source>
        <dbReference type="EMBL" id="SVC49185.1"/>
    </source>
</evidence>
<proteinExistence type="predicted"/>
<accession>A0A382MM45</accession>
<organism evidence="1">
    <name type="scientific">marine metagenome</name>
    <dbReference type="NCBI Taxonomy" id="408172"/>
    <lineage>
        <taxon>unclassified sequences</taxon>
        <taxon>metagenomes</taxon>
        <taxon>ecological metagenomes</taxon>
    </lineage>
</organism>
<reference evidence="1" key="1">
    <citation type="submission" date="2018-05" db="EMBL/GenBank/DDBJ databases">
        <authorList>
            <person name="Lanie J.A."/>
            <person name="Ng W.-L."/>
            <person name="Kazmierczak K.M."/>
            <person name="Andrzejewski T.M."/>
            <person name="Davidsen T.M."/>
            <person name="Wayne K.J."/>
            <person name="Tettelin H."/>
            <person name="Glass J.I."/>
            <person name="Rusch D."/>
            <person name="Podicherti R."/>
            <person name="Tsui H.-C.T."/>
            <person name="Winkler M.E."/>
        </authorList>
    </citation>
    <scope>NUCLEOTIDE SEQUENCE</scope>
</reference>
<protein>
    <submittedName>
        <fullName evidence="1">Uncharacterized protein</fullName>
    </submittedName>
</protein>
<name>A0A382MM45_9ZZZZ</name>
<feature type="non-terminal residue" evidence="1">
    <location>
        <position position="1"/>
    </location>
</feature>
<feature type="non-terminal residue" evidence="1">
    <location>
        <position position="22"/>
    </location>
</feature>
<sequence length="22" mass="2695">SITRKPVNCRQAKKWKLRFTPH</sequence>